<reference evidence="2" key="1">
    <citation type="submission" date="2021-01" db="EMBL/GenBank/DDBJ databases">
        <title>Microvirga sp.</title>
        <authorList>
            <person name="Kim M.K."/>
        </authorList>
    </citation>
    <scope>NUCLEOTIDE SEQUENCE</scope>
    <source>
        <strain evidence="2">5420S-16</strain>
    </source>
</reference>
<dbReference type="AlphaFoldDB" id="A0A936ZGI6"/>
<keyword evidence="1" id="KW-0175">Coiled coil</keyword>
<name>A0A936ZGI6_9HYPH</name>
<gene>
    <name evidence="2" type="ORF">JKG68_25860</name>
</gene>
<feature type="coiled-coil region" evidence="1">
    <location>
        <begin position="9"/>
        <end position="36"/>
    </location>
</feature>
<comment type="caution">
    <text evidence="2">The sequence shown here is derived from an EMBL/GenBank/DDBJ whole genome shotgun (WGS) entry which is preliminary data.</text>
</comment>
<dbReference type="Proteomes" id="UP000605848">
    <property type="component" value="Unassembled WGS sequence"/>
</dbReference>
<evidence type="ECO:0000313" key="3">
    <source>
        <dbReference type="Proteomes" id="UP000605848"/>
    </source>
</evidence>
<evidence type="ECO:0000256" key="1">
    <source>
        <dbReference type="SAM" id="Coils"/>
    </source>
</evidence>
<accession>A0A936ZGI6</accession>
<protein>
    <submittedName>
        <fullName evidence="2">Uncharacterized protein</fullName>
    </submittedName>
</protein>
<organism evidence="2 3">
    <name type="scientific">Microvirga aerilata</name>
    <dbReference type="NCBI Taxonomy" id="670292"/>
    <lineage>
        <taxon>Bacteria</taxon>
        <taxon>Pseudomonadati</taxon>
        <taxon>Pseudomonadota</taxon>
        <taxon>Alphaproteobacteria</taxon>
        <taxon>Hyphomicrobiales</taxon>
        <taxon>Methylobacteriaceae</taxon>
        <taxon>Microvirga</taxon>
    </lineage>
</organism>
<dbReference type="EMBL" id="JAEQMY010000076">
    <property type="protein sequence ID" value="MBL0407350.1"/>
    <property type="molecule type" value="Genomic_DNA"/>
</dbReference>
<keyword evidence="3" id="KW-1185">Reference proteome</keyword>
<proteinExistence type="predicted"/>
<sequence length="92" mass="10541">MPSLDQMSESELLAELQHVANACEKLNQEVLRAAQRQQFSKDDLEIAQAAHDRQSLLAHMNRLMDRRRAVEGHLMRIRGQLRPLKLDKVGQG</sequence>
<dbReference type="RefSeq" id="WP_202064512.1">
    <property type="nucleotide sequence ID" value="NZ_JAEQMY010000076.1"/>
</dbReference>
<evidence type="ECO:0000313" key="2">
    <source>
        <dbReference type="EMBL" id="MBL0407350.1"/>
    </source>
</evidence>